<dbReference type="Gene3D" id="3.30.470.30">
    <property type="entry name" value="DNA ligase/mRNA capping enzyme"/>
    <property type="match status" value="1"/>
</dbReference>
<dbReference type="InterPro" id="IPR014146">
    <property type="entry name" value="LigD_ligase_dom"/>
</dbReference>
<dbReference type="Gene3D" id="3.30.1490.70">
    <property type="match status" value="1"/>
</dbReference>
<dbReference type="Pfam" id="PF04679">
    <property type="entry name" value="DNA_ligase_A_C"/>
    <property type="match status" value="1"/>
</dbReference>
<dbReference type="InterPro" id="IPR012340">
    <property type="entry name" value="NA-bd_OB-fold"/>
</dbReference>
<dbReference type="PATRIC" id="fig|348824.6.peg.1666"/>
<dbReference type="PANTHER" id="PTHR45674:SF4">
    <property type="entry name" value="DNA LIGASE 1"/>
    <property type="match status" value="1"/>
</dbReference>
<dbReference type="SUPFAM" id="SSF50249">
    <property type="entry name" value="Nucleic acid-binding proteins"/>
    <property type="match status" value="1"/>
</dbReference>
<accession>W6R8I0</accession>
<dbReference type="KEGG" id="rhl:LPU83_1547"/>
<organism evidence="7 8">
    <name type="scientific">Rhizobium favelukesii</name>
    <dbReference type="NCBI Taxonomy" id="348824"/>
    <lineage>
        <taxon>Bacteria</taxon>
        <taxon>Pseudomonadati</taxon>
        <taxon>Pseudomonadota</taxon>
        <taxon>Alphaproteobacteria</taxon>
        <taxon>Hyphomicrobiales</taxon>
        <taxon>Rhizobiaceae</taxon>
        <taxon>Rhizobium/Agrobacterium group</taxon>
        <taxon>Rhizobium</taxon>
    </lineage>
</organism>
<dbReference type="CDD" id="cd07906">
    <property type="entry name" value="Adenylation_DNA_ligase_LigD_LigC"/>
    <property type="match status" value="1"/>
</dbReference>
<evidence type="ECO:0000313" key="8">
    <source>
        <dbReference type="Proteomes" id="UP000019443"/>
    </source>
</evidence>
<evidence type="ECO:0000256" key="1">
    <source>
        <dbReference type="ARBA" id="ARBA00007572"/>
    </source>
</evidence>
<dbReference type="eggNOG" id="COG1793">
    <property type="taxonomic scope" value="Bacteria"/>
</dbReference>
<protein>
    <recommendedName>
        <fullName evidence="2">DNA ligase (ATP)</fullName>
        <ecNumber evidence="2">6.5.1.1</ecNumber>
    </recommendedName>
</protein>
<name>W6R8I0_9HYPH</name>
<comment type="similarity">
    <text evidence="1">Belongs to the ATP-dependent DNA ligase family.</text>
</comment>
<dbReference type="NCBIfam" id="TIGR02779">
    <property type="entry name" value="NHEJ_ligase_lig"/>
    <property type="match status" value="1"/>
</dbReference>
<comment type="catalytic activity">
    <reaction evidence="4">
        <text>ATP + (deoxyribonucleotide)n-3'-hydroxyl + 5'-phospho-(deoxyribonucleotide)m = (deoxyribonucleotide)n+m + AMP + diphosphate.</text>
        <dbReference type="EC" id="6.5.1.1"/>
    </reaction>
</comment>
<dbReference type="Pfam" id="PF01068">
    <property type="entry name" value="DNA_ligase_A_M"/>
    <property type="match status" value="1"/>
</dbReference>
<dbReference type="GO" id="GO:0005524">
    <property type="term" value="F:ATP binding"/>
    <property type="evidence" value="ECO:0007669"/>
    <property type="project" value="InterPro"/>
</dbReference>
<dbReference type="RefSeq" id="WP_037069342.1">
    <property type="nucleotide sequence ID" value="NZ_HG916852.1"/>
</dbReference>
<dbReference type="PANTHER" id="PTHR45674">
    <property type="entry name" value="DNA LIGASE 1/3 FAMILY MEMBER"/>
    <property type="match status" value="1"/>
</dbReference>
<dbReference type="GO" id="GO:0006310">
    <property type="term" value="P:DNA recombination"/>
    <property type="evidence" value="ECO:0007669"/>
    <property type="project" value="InterPro"/>
</dbReference>
<evidence type="ECO:0000313" key="7">
    <source>
        <dbReference type="EMBL" id="CDM57219.1"/>
    </source>
</evidence>
<dbReference type="AlphaFoldDB" id="W6R8I0"/>
<dbReference type="SUPFAM" id="SSF56091">
    <property type="entry name" value="DNA ligase/mRNA capping enzyme, catalytic domain"/>
    <property type="match status" value="1"/>
</dbReference>
<evidence type="ECO:0000256" key="4">
    <source>
        <dbReference type="ARBA" id="ARBA00034003"/>
    </source>
</evidence>
<dbReference type="InterPro" id="IPR012309">
    <property type="entry name" value="DNA_ligase_ATP-dep_C"/>
</dbReference>
<dbReference type="CDD" id="cd07971">
    <property type="entry name" value="OBF_DNA_ligase_LigD"/>
    <property type="match status" value="1"/>
</dbReference>
<dbReference type="Gene3D" id="2.40.50.140">
    <property type="entry name" value="Nucleic acid-binding proteins"/>
    <property type="match status" value="1"/>
</dbReference>
<dbReference type="InterPro" id="IPR012310">
    <property type="entry name" value="DNA_ligase_ATP-dep_cent"/>
</dbReference>
<dbReference type="GO" id="GO:0006281">
    <property type="term" value="P:DNA repair"/>
    <property type="evidence" value="ECO:0007669"/>
    <property type="project" value="InterPro"/>
</dbReference>
<evidence type="ECO:0000256" key="5">
    <source>
        <dbReference type="SAM" id="MobiDB-lite"/>
    </source>
</evidence>
<evidence type="ECO:0000256" key="2">
    <source>
        <dbReference type="ARBA" id="ARBA00012727"/>
    </source>
</evidence>
<dbReference type="GO" id="GO:0003910">
    <property type="term" value="F:DNA ligase (ATP) activity"/>
    <property type="evidence" value="ECO:0007669"/>
    <property type="project" value="UniProtKB-EC"/>
</dbReference>
<keyword evidence="8" id="KW-1185">Reference proteome</keyword>
<evidence type="ECO:0000259" key="6">
    <source>
        <dbReference type="PROSITE" id="PS50160"/>
    </source>
</evidence>
<evidence type="ECO:0000256" key="3">
    <source>
        <dbReference type="ARBA" id="ARBA00022598"/>
    </source>
</evidence>
<feature type="region of interest" description="Disordered" evidence="5">
    <location>
        <begin position="1"/>
        <end position="37"/>
    </location>
</feature>
<gene>
    <name evidence="7" type="ORF">LPU83_1547</name>
</gene>
<keyword evidence="3 7" id="KW-0436">Ligase</keyword>
<proteinExistence type="inferred from homology"/>
<feature type="domain" description="ATP-dependent DNA ligase family profile" evidence="6">
    <location>
        <begin position="145"/>
        <end position="227"/>
    </location>
</feature>
<dbReference type="Proteomes" id="UP000019443">
    <property type="component" value="Chromosome"/>
</dbReference>
<dbReference type="HOGENOM" id="CLU_008325_4_2_5"/>
<reference evidence="7" key="1">
    <citation type="submission" date="2013-11" db="EMBL/GenBank/DDBJ databases">
        <title>Draft genome sequence of the broad-host-range Rhizobium sp. LPU83 strain, a member of the low-genetic diversity Oregon-like Rhizobium sp. group.</title>
        <authorList>
            <person name="Wibberg D."/>
            <person name="Puehler A."/>
            <person name="Schlueter A."/>
        </authorList>
    </citation>
    <scope>NUCLEOTIDE SEQUENCE [LARGE SCALE GENOMIC DNA]</scope>
    <source>
        <strain evidence="7">LPU83</strain>
    </source>
</reference>
<feature type="compositionally biased region" description="Polar residues" evidence="5">
    <location>
        <begin position="1"/>
        <end position="10"/>
    </location>
</feature>
<dbReference type="PROSITE" id="PS50160">
    <property type="entry name" value="DNA_LIGASE_A3"/>
    <property type="match status" value="1"/>
</dbReference>
<dbReference type="InterPro" id="IPR050191">
    <property type="entry name" value="ATP-dep_DNA_ligase"/>
</dbReference>
<sequence length="346" mass="38780">MAKTPRSQPLQADAQPLRSRARKPRDPSQPKLPLDPMPARIEPCLALLKPRPPVGPDWTYEVKWDGYRIALHLNNGNVRILTRGGHDWTHRFPGIEDAAKRLGVGTAILDGEAVVLDDEGRPDFGRLQNSLGGRGGKLPAGNAIMFAFDLLYFDGHDIRNMELSSRRFFLESLLRNEEGAIRLSEEVEGDGREIFSAACEHGLEGIIAKNKESTYRSGRLGDWVKVKCVQSDSFIVVGYELSTVARSGIGSILLAARKGNDWIYVGNVGTGFNESSAEYLRKTLDRITRKTPPVRYEGRRRNLVWVQPTLIAEIEYRAWTHDGKLRHASYKGLREVQDSASVYETE</sequence>
<dbReference type="EMBL" id="HG916852">
    <property type="protein sequence ID" value="CDM57219.1"/>
    <property type="molecule type" value="Genomic_DNA"/>
</dbReference>
<dbReference type="EC" id="6.5.1.1" evidence="2"/>